<sequence length="58" mass="6250">MKKQFAIKSVNVSKVIASVVAKKESNNSLGSLWLSDSVCCSGFQPQFVGLKPKTSFSL</sequence>
<evidence type="ECO:0000313" key="2">
    <source>
        <dbReference type="Proteomes" id="UP000477386"/>
    </source>
</evidence>
<dbReference type="EMBL" id="JAAGNZ010000002">
    <property type="protein sequence ID" value="NEU69009.1"/>
    <property type="molecule type" value="Genomic_DNA"/>
</dbReference>
<evidence type="ECO:0000313" key="1">
    <source>
        <dbReference type="EMBL" id="NEU69009.1"/>
    </source>
</evidence>
<reference evidence="1 2" key="1">
    <citation type="submission" date="2020-02" db="EMBL/GenBank/DDBJ databases">
        <title>Draft genome sequence of two Spirosoma agri KCTC 52727 and Spirosoma terrae KCTC 52035.</title>
        <authorList>
            <person name="Rojas J."/>
            <person name="Ambika Manirajan B."/>
            <person name="Ratering S."/>
            <person name="Suarez C."/>
            <person name="Schnell S."/>
        </authorList>
    </citation>
    <scope>NUCLEOTIDE SEQUENCE [LARGE SCALE GENOMIC DNA]</scope>
    <source>
        <strain evidence="1 2">KCTC 52727</strain>
    </source>
</reference>
<keyword evidence="2" id="KW-1185">Reference proteome</keyword>
<dbReference type="RefSeq" id="WP_164041498.1">
    <property type="nucleotide sequence ID" value="NZ_JAAGNZ010000002.1"/>
</dbReference>
<gene>
    <name evidence="1" type="ORF">GK091_19140</name>
</gene>
<organism evidence="1 2">
    <name type="scientific">Spirosoma agri</name>
    <dbReference type="NCBI Taxonomy" id="1987381"/>
    <lineage>
        <taxon>Bacteria</taxon>
        <taxon>Pseudomonadati</taxon>
        <taxon>Bacteroidota</taxon>
        <taxon>Cytophagia</taxon>
        <taxon>Cytophagales</taxon>
        <taxon>Cytophagaceae</taxon>
        <taxon>Spirosoma</taxon>
    </lineage>
</organism>
<protein>
    <submittedName>
        <fullName evidence="1">Uncharacterized protein</fullName>
    </submittedName>
</protein>
<dbReference type="AlphaFoldDB" id="A0A6M0IL45"/>
<dbReference type="Proteomes" id="UP000477386">
    <property type="component" value="Unassembled WGS sequence"/>
</dbReference>
<comment type="caution">
    <text evidence="1">The sequence shown here is derived from an EMBL/GenBank/DDBJ whole genome shotgun (WGS) entry which is preliminary data.</text>
</comment>
<proteinExistence type="predicted"/>
<name>A0A6M0IL45_9BACT</name>
<accession>A0A6M0IL45</accession>